<dbReference type="eggNOG" id="ENOG502RZC5">
    <property type="taxonomic scope" value="Eukaryota"/>
</dbReference>
<keyword evidence="4" id="KW-1185">Reference proteome</keyword>
<dbReference type="STRING" id="4555.K4ALQ7"/>
<dbReference type="SMART" id="SM01224">
    <property type="entry name" value="G_gamma"/>
    <property type="match status" value="1"/>
</dbReference>
<feature type="region of interest" description="Disordered" evidence="1">
    <location>
        <begin position="118"/>
        <end position="152"/>
    </location>
</feature>
<accession>K4ALQ7</accession>
<dbReference type="HOGENOM" id="CLU_1135966_0_0_1"/>
<feature type="compositionally biased region" description="Polar residues" evidence="1">
    <location>
        <begin position="1"/>
        <end position="17"/>
    </location>
</feature>
<dbReference type="InterPro" id="IPR015898">
    <property type="entry name" value="G-protein_gamma-like_dom"/>
</dbReference>
<dbReference type="EMBL" id="AGNK02005938">
    <property type="status" value="NOT_ANNOTATED_CDS"/>
    <property type="molecule type" value="Genomic_DNA"/>
</dbReference>
<proteinExistence type="predicted"/>
<reference evidence="4" key="1">
    <citation type="journal article" date="2012" name="Nat. Biotechnol.">
        <title>Reference genome sequence of the model plant Setaria.</title>
        <authorList>
            <person name="Bennetzen J.L."/>
            <person name="Schmutz J."/>
            <person name="Wang H."/>
            <person name="Percifield R."/>
            <person name="Hawkins J."/>
            <person name="Pontaroli A.C."/>
            <person name="Estep M."/>
            <person name="Feng L."/>
            <person name="Vaughn J.N."/>
            <person name="Grimwood J."/>
            <person name="Jenkins J."/>
            <person name="Barry K."/>
            <person name="Lindquist E."/>
            <person name="Hellsten U."/>
            <person name="Deshpande S."/>
            <person name="Wang X."/>
            <person name="Wu X."/>
            <person name="Mitros T."/>
            <person name="Triplett J."/>
            <person name="Yang X."/>
            <person name="Ye C.Y."/>
            <person name="Mauro-Herrera M."/>
            <person name="Wang L."/>
            <person name="Li P."/>
            <person name="Sharma M."/>
            <person name="Sharma R."/>
            <person name="Ronald P.C."/>
            <person name="Panaud O."/>
            <person name="Kellogg E.A."/>
            <person name="Brutnell T.P."/>
            <person name="Doust A.N."/>
            <person name="Tuskan G.A."/>
            <person name="Rokhsar D."/>
            <person name="Devos K.M."/>
        </authorList>
    </citation>
    <scope>NUCLEOTIDE SEQUENCE [LARGE SCALE GENOMIC DNA]</scope>
    <source>
        <strain evidence="4">cv. Yugu1</strain>
    </source>
</reference>
<protein>
    <recommendedName>
        <fullName evidence="2">G protein gamma domain-containing protein</fullName>
    </recommendedName>
</protein>
<dbReference type="PANTHER" id="PTHR32378:SF7">
    <property type="entry name" value="OS03G0407400 PROTEIN"/>
    <property type="match status" value="1"/>
</dbReference>
<dbReference type="EnsemblPlants" id="KQK90470">
    <property type="protein sequence ID" value="KQK90470"/>
    <property type="gene ID" value="SETIT_039839mg"/>
</dbReference>
<evidence type="ECO:0000256" key="1">
    <source>
        <dbReference type="SAM" id="MobiDB-lite"/>
    </source>
</evidence>
<evidence type="ECO:0000313" key="4">
    <source>
        <dbReference type="Proteomes" id="UP000004995"/>
    </source>
</evidence>
<feature type="domain" description="G protein gamma" evidence="2">
    <location>
        <begin position="180"/>
        <end position="240"/>
    </location>
</feature>
<name>K4ALQ7_SETIT</name>
<dbReference type="Proteomes" id="UP000004995">
    <property type="component" value="Unassembled WGS sequence"/>
</dbReference>
<dbReference type="InParanoid" id="K4ALQ7"/>
<reference evidence="3" key="2">
    <citation type="submission" date="2018-08" db="UniProtKB">
        <authorList>
            <consortium name="EnsemblPlants"/>
        </authorList>
    </citation>
    <scope>IDENTIFICATION</scope>
    <source>
        <strain evidence="3">Yugu1</strain>
    </source>
</reference>
<organism evidence="3 4">
    <name type="scientific">Setaria italica</name>
    <name type="common">Foxtail millet</name>
    <name type="synonym">Panicum italicum</name>
    <dbReference type="NCBI Taxonomy" id="4555"/>
    <lineage>
        <taxon>Eukaryota</taxon>
        <taxon>Viridiplantae</taxon>
        <taxon>Streptophyta</taxon>
        <taxon>Embryophyta</taxon>
        <taxon>Tracheophyta</taxon>
        <taxon>Spermatophyta</taxon>
        <taxon>Magnoliopsida</taxon>
        <taxon>Liliopsida</taxon>
        <taxon>Poales</taxon>
        <taxon>Poaceae</taxon>
        <taxon>PACMAD clade</taxon>
        <taxon>Panicoideae</taxon>
        <taxon>Panicodae</taxon>
        <taxon>Paniceae</taxon>
        <taxon>Cenchrinae</taxon>
        <taxon>Setaria</taxon>
    </lineage>
</organism>
<evidence type="ECO:0000259" key="2">
    <source>
        <dbReference type="SMART" id="SM01224"/>
    </source>
</evidence>
<dbReference type="InterPro" id="IPR055305">
    <property type="entry name" value="GG3-like"/>
</dbReference>
<evidence type="ECO:0000313" key="3">
    <source>
        <dbReference type="EnsemblPlants" id="KQK90470"/>
    </source>
</evidence>
<dbReference type="AlphaFoldDB" id="K4ALQ7"/>
<feature type="region of interest" description="Disordered" evidence="1">
    <location>
        <begin position="1"/>
        <end position="23"/>
    </location>
</feature>
<sequence length="245" mass="26884">MDSSFDLTTQRAQQQTPDGHREMTIERNRVMTNHLEGAACSWVSGTCCSSEQRPGAWNSTRIVPVRVAAPPGLDWIPLPGRLSQPGRRQLASSASSIIIFFLTAPCSYSLVARSPSKPFTSSTEQLHRQSPAARLYRPAAVSQSPAESRNEKNNIMAAAPAAPRPKSPPASPDPCGRHRLQLAVDALHREIGFLEGEISSIDGVHAASRCCKEVDEFVGRNPDPFITIQPEKRSNEQSQQFLKKF</sequence>
<dbReference type="PANTHER" id="PTHR32378">
    <property type="entry name" value="GUANINE NUCLEOTIDE-BINDING PROTEIN SUBUNIT GAMMA 3"/>
    <property type="match status" value="1"/>
</dbReference>
<dbReference type="Gramene" id="KQK90470">
    <property type="protein sequence ID" value="KQK90470"/>
    <property type="gene ID" value="SETIT_039839mg"/>
</dbReference>